<comment type="caution">
    <text evidence="2">The sequence shown here is derived from an EMBL/GenBank/DDBJ whole genome shotgun (WGS) entry which is preliminary data.</text>
</comment>
<dbReference type="CDD" id="cd14743">
    <property type="entry name" value="PAAR_CT_1"/>
    <property type="match status" value="1"/>
</dbReference>
<accession>A0A853I9I3</accession>
<dbReference type="AlphaFoldDB" id="A0A853I9I3"/>
<dbReference type="Proteomes" id="UP000569732">
    <property type="component" value="Unassembled WGS sequence"/>
</dbReference>
<proteinExistence type="predicted"/>
<name>A0A853I9I3_9GAMM</name>
<gene>
    <name evidence="2" type="ORF">H0A36_11950</name>
</gene>
<dbReference type="Gene3D" id="2.60.200.60">
    <property type="match status" value="1"/>
</dbReference>
<feature type="region of interest" description="Disordered" evidence="1">
    <location>
        <begin position="1"/>
        <end position="30"/>
    </location>
</feature>
<dbReference type="RefSeq" id="WP_180568753.1">
    <property type="nucleotide sequence ID" value="NZ_JACCKB010000017.1"/>
</dbReference>
<organism evidence="2 3">
    <name type="scientific">Spartinivicinus marinus</name>
    <dbReference type="NCBI Taxonomy" id="2994442"/>
    <lineage>
        <taxon>Bacteria</taxon>
        <taxon>Pseudomonadati</taxon>
        <taxon>Pseudomonadota</taxon>
        <taxon>Gammaproteobacteria</taxon>
        <taxon>Oceanospirillales</taxon>
        <taxon>Zooshikellaceae</taxon>
        <taxon>Spartinivicinus</taxon>
    </lineage>
</organism>
<evidence type="ECO:0000313" key="3">
    <source>
        <dbReference type="Proteomes" id="UP000569732"/>
    </source>
</evidence>
<reference evidence="2 3" key="1">
    <citation type="submission" date="2020-07" db="EMBL/GenBank/DDBJ databases">
        <title>Endozoicomonas sp. nov., isolated from sediment.</title>
        <authorList>
            <person name="Gu T."/>
        </authorList>
    </citation>
    <scope>NUCLEOTIDE SEQUENCE [LARGE SCALE GENOMIC DNA]</scope>
    <source>
        <strain evidence="2 3">SM1973</strain>
    </source>
</reference>
<evidence type="ECO:0000313" key="2">
    <source>
        <dbReference type="EMBL" id="NYZ66724.1"/>
    </source>
</evidence>
<dbReference type="Pfam" id="PF05488">
    <property type="entry name" value="PAAR_motif"/>
    <property type="match status" value="1"/>
</dbReference>
<dbReference type="EMBL" id="JACCKB010000017">
    <property type="protein sequence ID" value="NYZ66724.1"/>
    <property type="molecule type" value="Genomic_DNA"/>
</dbReference>
<protein>
    <submittedName>
        <fullName evidence="2">PAAR domain-containing protein</fullName>
    </submittedName>
</protein>
<sequence>MIQWSRVGDKDSGGNTIVEGSPNHIEDGKPVARVGDKLSDGSVILTGHPCILVDDKPVAMVGSKVSNGNVLVSNDSITQLGFEQVGYSSVSSAKEGLSAAGLLRDISPNNVTSESLVSQFIAPSQDQNLVDVTIKVVDFKGCPIPEASVNGTNTNEQGIVVLKIPEGQTELEISKQLSPLNDSLMYDKVQIHASQHKIHKVVLRTEIFSAIGKLKVTFCNDINKESLFGTHICTHDEYKELIKESKQPDHDWDNLDYLGHAFVKALRAVGLGGDPAQSNLAQFKNTWVKDNKTGITLSARRHNIMPEVIAGIAWSEAGGDAGLLNIVGHEVRSMTEWLEITRAPEKTSFGDVEIQIRRVAETGGVDKKLTYCNRVDVINLLKNEQVNIAVVTKYLADMLSQIYPGYTKSDFDRYKIELSGYLYNMGYPHKLLGRNANLDIIRQRGISNYGHDLYRKIDKMRELLK</sequence>
<keyword evidence="3" id="KW-1185">Reference proteome</keyword>
<dbReference type="InterPro" id="IPR008727">
    <property type="entry name" value="PAAR_motif"/>
</dbReference>
<evidence type="ECO:0000256" key="1">
    <source>
        <dbReference type="SAM" id="MobiDB-lite"/>
    </source>
</evidence>